<reference evidence="1 2" key="1">
    <citation type="journal article" date="2016" name="Mol. Biol. Evol.">
        <title>Comparative Genomics of Early-Diverging Mushroom-Forming Fungi Provides Insights into the Origins of Lignocellulose Decay Capabilities.</title>
        <authorList>
            <person name="Nagy L.G."/>
            <person name="Riley R."/>
            <person name="Tritt A."/>
            <person name="Adam C."/>
            <person name="Daum C."/>
            <person name="Floudas D."/>
            <person name="Sun H."/>
            <person name="Yadav J.S."/>
            <person name="Pangilinan J."/>
            <person name="Larsson K.H."/>
            <person name="Matsuura K."/>
            <person name="Barry K."/>
            <person name="Labutti K."/>
            <person name="Kuo R."/>
            <person name="Ohm R.A."/>
            <person name="Bhattacharya S.S."/>
            <person name="Shirouzu T."/>
            <person name="Yoshinaga Y."/>
            <person name="Martin F.M."/>
            <person name="Grigoriev I.V."/>
            <person name="Hibbett D.S."/>
        </authorList>
    </citation>
    <scope>NUCLEOTIDE SEQUENCE [LARGE SCALE GENOMIC DNA]</scope>
    <source>
        <strain evidence="1 2">93-53</strain>
    </source>
</reference>
<sequence>MKELAASLETIHFAFWEPPISIKSIAALRIGPLLRAAGASLRDLSLSFYGVDLDAAEASRLIASNVDISMNTKLENLQIGIQIGGRVEDGAAVQGCTWMSSLLTNVSPLSLRKLTLLIDIRWRWKGVQAALCNIVLAYLSTDECTRIDGLLSDKKFEKLEEVKIQLYGTAGTLTLDEKWWNTTIPPLFPKLCAQNILR</sequence>
<evidence type="ECO:0008006" key="3">
    <source>
        <dbReference type="Google" id="ProtNLM"/>
    </source>
</evidence>
<proteinExistence type="predicted"/>
<name>A0A165EUW9_9APHY</name>
<dbReference type="GeneID" id="63823999"/>
<dbReference type="InParanoid" id="A0A165EUW9"/>
<keyword evidence="2" id="KW-1185">Reference proteome</keyword>
<dbReference type="RefSeq" id="XP_040765551.1">
    <property type="nucleotide sequence ID" value="XM_040906970.1"/>
</dbReference>
<protein>
    <recommendedName>
        <fullName evidence="3">F-box domain-containing protein</fullName>
    </recommendedName>
</protein>
<dbReference type="AlphaFoldDB" id="A0A165EUW9"/>
<gene>
    <name evidence="1" type="ORF">LAESUDRAFT_713478</name>
</gene>
<evidence type="ECO:0000313" key="2">
    <source>
        <dbReference type="Proteomes" id="UP000076871"/>
    </source>
</evidence>
<dbReference type="Proteomes" id="UP000076871">
    <property type="component" value="Unassembled WGS sequence"/>
</dbReference>
<evidence type="ECO:0000313" key="1">
    <source>
        <dbReference type="EMBL" id="KZT07811.1"/>
    </source>
</evidence>
<accession>A0A165EUW9</accession>
<dbReference type="EMBL" id="KV427618">
    <property type="protein sequence ID" value="KZT07811.1"/>
    <property type="molecule type" value="Genomic_DNA"/>
</dbReference>
<organism evidence="1 2">
    <name type="scientific">Laetiporus sulphureus 93-53</name>
    <dbReference type="NCBI Taxonomy" id="1314785"/>
    <lineage>
        <taxon>Eukaryota</taxon>
        <taxon>Fungi</taxon>
        <taxon>Dikarya</taxon>
        <taxon>Basidiomycota</taxon>
        <taxon>Agaricomycotina</taxon>
        <taxon>Agaricomycetes</taxon>
        <taxon>Polyporales</taxon>
        <taxon>Laetiporus</taxon>
    </lineage>
</organism>